<dbReference type="InterPro" id="IPR015421">
    <property type="entry name" value="PyrdxlP-dep_Trfase_major"/>
</dbReference>
<evidence type="ECO:0000256" key="2">
    <source>
        <dbReference type="ARBA" id="ARBA00037999"/>
    </source>
</evidence>
<dbReference type="InterPro" id="IPR000653">
    <property type="entry name" value="DegT/StrS_aminotransferase"/>
</dbReference>
<organism evidence="6 7">
    <name type="scientific">Terriglobus saanensis (strain ATCC BAA-1853 / DSM 23119 / SP1PR4)</name>
    <dbReference type="NCBI Taxonomy" id="401053"/>
    <lineage>
        <taxon>Bacteria</taxon>
        <taxon>Pseudomonadati</taxon>
        <taxon>Acidobacteriota</taxon>
        <taxon>Terriglobia</taxon>
        <taxon>Terriglobales</taxon>
        <taxon>Acidobacteriaceae</taxon>
        <taxon>Terriglobus</taxon>
    </lineage>
</organism>
<keyword evidence="7" id="KW-1185">Reference proteome</keyword>
<proteinExistence type="inferred from homology"/>
<evidence type="ECO:0000256" key="3">
    <source>
        <dbReference type="PIRSR" id="PIRSR000390-1"/>
    </source>
</evidence>
<keyword evidence="1 4" id="KW-0663">Pyridoxal phosphate</keyword>
<dbReference type="STRING" id="401053.AciPR4_3270"/>
<feature type="active site" description="Proton acceptor" evidence="3">
    <location>
        <position position="191"/>
    </location>
</feature>
<dbReference type="Gene3D" id="3.40.640.10">
    <property type="entry name" value="Type I PLP-dependent aspartate aminotransferase-like (Major domain)"/>
    <property type="match status" value="1"/>
</dbReference>
<dbReference type="RefSeq" id="WP_013569757.1">
    <property type="nucleotide sequence ID" value="NC_014963.1"/>
</dbReference>
<feature type="modified residue" description="N6-(pyridoxal phosphate)lysine" evidence="4">
    <location>
        <position position="191"/>
    </location>
</feature>
<evidence type="ECO:0000256" key="4">
    <source>
        <dbReference type="PIRSR" id="PIRSR000390-2"/>
    </source>
</evidence>
<dbReference type="EMBL" id="CP002467">
    <property type="protein sequence ID" value="ADV84026.1"/>
    <property type="molecule type" value="Genomic_DNA"/>
</dbReference>
<dbReference type="GO" id="GO:0030170">
    <property type="term" value="F:pyridoxal phosphate binding"/>
    <property type="evidence" value="ECO:0007669"/>
    <property type="project" value="TreeGrafter"/>
</dbReference>
<gene>
    <name evidence="6" type="ordered locus">AciPR4_3270</name>
</gene>
<evidence type="ECO:0000256" key="5">
    <source>
        <dbReference type="RuleBase" id="RU004508"/>
    </source>
</evidence>
<dbReference type="HOGENOM" id="CLU_033332_6_0_0"/>
<dbReference type="Gene3D" id="3.90.1150.10">
    <property type="entry name" value="Aspartate Aminotransferase, domain 1"/>
    <property type="match status" value="1"/>
</dbReference>
<sequence>MKLAPIPMLDLSRQYTIVGEEIQAALAEIGRAGRFVLGKEVQAFETAAAAMLGTTHAIGCSSGTEALWLALDAAGVRPGDKVITSPFSFFATASAILRCGAQPVMADIDPVTFNLSPLTVTAILERNSDIKAVLPVHLYGQCADFDALNRLKIKHNLLLVEDAAQAFGAKWNGIPAGALGDSAAFSFYPTKNLSAWGDAGLVTTSDDTIADRANLLHVHGMRERYFHEIVGWNARMDTMQAAVLLIKLRHIEQWNLDRARIAARYHWLFADSGLTLGTSADAADLVLPQTDPRATHVWHQYVIRSSRRNDLRAHLTASGIGTEIYYPLSLHQQQALASLDYVPGDFPHSECAAREVLAIPIFPELREDEQDRVVEAIVAFHA</sequence>
<dbReference type="InterPro" id="IPR015424">
    <property type="entry name" value="PyrdxlP-dep_Trfase"/>
</dbReference>
<comment type="similarity">
    <text evidence="2 5">Belongs to the DegT/DnrJ/EryC1 family.</text>
</comment>
<evidence type="ECO:0000313" key="6">
    <source>
        <dbReference type="EMBL" id="ADV84026.1"/>
    </source>
</evidence>
<dbReference type="InterPro" id="IPR015422">
    <property type="entry name" value="PyrdxlP-dep_Trfase_small"/>
</dbReference>
<protein>
    <submittedName>
        <fullName evidence="6">DegT/DnrJ/EryC1/StrS aminotransferase</fullName>
    </submittedName>
</protein>
<name>E8V844_TERSS</name>
<dbReference type="GO" id="GO:0000271">
    <property type="term" value="P:polysaccharide biosynthetic process"/>
    <property type="evidence" value="ECO:0007669"/>
    <property type="project" value="TreeGrafter"/>
</dbReference>
<dbReference type="Proteomes" id="UP000006844">
    <property type="component" value="Chromosome"/>
</dbReference>
<evidence type="ECO:0000256" key="1">
    <source>
        <dbReference type="ARBA" id="ARBA00022898"/>
    </source>
</evidence>
<dbReference type="CDD" id="cd00616">
    <property type="entry name" value="AHBA_syn"/>
    <property type="match status" value="1"/>
</dbReference>
<dbReference type="PANTHER" id="PTHR30244">
    <property type="entry name" value="TRANSAMINASE"/>
    <property type="match status" value="1"/>
</dbReference>
<dbReference type="KEGG" id="tsa:AciPR4_3270"/>
<dbReference type="AlphaFoldDB" id="E8V844"/>
<keyword evidence="6" id="KW-0808">Transferase</keyword>
<keyword evidence="6" id="KW-0032">Aminotransferase</keyword>
<dbReference type="eggNOG" id="COG0399">
    <property type="taxonomic scope" value="Bacteria"/>
</dbReference>
<reference evidence="6 7" key="1">
    <citation type="journal article" date="2012" name="Stand. Genomic Sci.">
        <title>Complete genome sequence of Terriglobus saanensis type strain SP1PR4(T), an Acidobacteria from tundra soil.</title>
        <authorList>
            <person name="Rawat S.R."/>
            <person name="Mannisto M.K."/>
            <person name="Starovoytov V."/>
            <person name="Goodwin L."/>
            <person name="Nolan M."/>
            <person name="Hauser L."/>
            <person name="Land M."/>
            <person name="Davenport K.W."/>
            <person name="Woyke T."/>
            <person name="Haggblom M.M."/>
        </authorList>
    </citation>
    <scope>NUCLEOTIDE SEQUENCE</scope>
    <source>
        <strain evidence="7">ATCC BAA-1853 / DSM 23119 / SP1PR4</strain>
    </source>
</reference>
<evidence type="ECO:0000313" key="7">
    <source>
        <dbReference type="Proteomes" id="UP000006844"/>
    </source>
</evidence>
<dbReference type="PIRSF" id="PIRSF000390">
    <property type="entry name" value="PLP_StrS"/>
    <property type="match status" value="1"/>
</dbReference>
<accession>E8V844</accession>
<dbReference type="Pfam" id="PF01041">
    <property type="entry name" value="DegT_DnrJ_EryC1"/>
    <property type="match status" value="1"/>
</dbReference>
<dbReference type="GO" id="GO:0008483">
    <property type="term" value="F:transaminase activity"/>
    <property type="evidence" value="ECO:0007669"/>
    <property type="project" value="UniProtKB-KW"/>
</dbReference>
<dbReference type="PANTHER" id="PTHR30244:SF36">
    <property type="entry name" value="3-OXO-GLUCOSE-6-PHOSPHATE:GLUTAMATE AMINOTRANSFERASE"/>
    <property type="match status" value="1"/>
</dbReference>
<dbReference type="SUPFAM" id="SSF53383">
    <property type="entry name" value="PLP-dependent transferases"/>
    <property type="match status" value="1"/>
</dbReference>